<dbReference type="Gramene" id="AUR62043990-RA">
    <property type="protein sequence ID" value="AUR62043990-RA:cds"/>
    <property type="gene ID" value="AUR62043990"/>
</dbReference>
<reference evidence="3" key="2">
    <citation type="submission" date="2021-03" db="UniProtKB">
        <authorList>
            <consortium name="EnsemblPlants"/>
        </authorList>
    </citation>
    <scope>IDENTIFICATION</scope>
</reference>
<feature type="coiled-coil region" evidence="1">
    <location>
        <begin position="264"/>
        <end position="303"/>
    </location>
</feature>
<dbReference type="Pfam" id="PF04601">
    <property type="entry name" value="DUF569"/>
    <property type="match status" value="1"/>
</dbReference>
<keyword evidence="4" id="KW-1185">Reference proteome</keyword>
<name>A0A803ND08_CHEQI</name>
<dbReference type="Gene3D" id="2.80.10.50">
    <property type="match status" value="1"/>
</dbReference>
<dbReference type="SUPFAM" id="SSF50405">
    <property type="entry name" value="Actin-crosslinking proteins"/>
    <property type="match status" value="1"/>
</dbReference>
<reference evidence="3" key="1">
    <citation type="journal article" date="2017" name="Nature">
        <title>The genome of Chenopodium quinoa.</title>
        <authorList>
            <person name="Jarvis D.E."/>
            <person name="Ho Y.S."/>
            <person name="Lightfoot D.J."/>
            <person name="Schmoeckel S.M."/>
            <person name="Li B."/>
            <person name="Borm T.J.A."/>
            <person name="Ohyanagi H."/>
            <person name="Mineta K."/>
            <person name="Michell C.T."/>
            <person name="Saber N."/>
            <person name="Kharbatia N.M."/>
            <person name="Rupper R.R."/>
            <person name="Sharp A.R."/>
            <person name="Dally N."/>
            <person name="Boughton B.A."/>
            <person name="Woo Y.H."/>
            <person name="Gao G."/>
            <person name="Schijlen E.G.W.M."/>
            <person name="Guo X."/>
            <person name="Momin A.A."/>
            <person name="Negrao S."/>
            <person name="Al-Babili S."/>
            <person name="Gehring C."/>
            <person name="Roessner U."/>
            <person name="Jung C."/>
            <person name="Murphy K."/>
            <person name="Arold S.T."/>
            <person name="Gojobori T."/>
            <person name="van der Linden C.G."/>
            <person name="van Loo E.N."/>
            <person name="Jellen E.N."/>
            <person name="Maughan P.J."/>
            <person name="Tester M."/>
        </authorList>
    </citation>
    <scope>NUCLEOTIDE SEQUENCE [LARGE SCALE GENOMIC DNA]</scope>
    <source>
        <strain evidence="3">cv. PI 614886</strain>
    </source>
</reference>
<protein>
    <recommendedName>
        <fullName evidence="2">DUF569 domain-containing protein</fullName>
    </recommendedName>
</protein>
<dbReference type="PANTHER" id="PTHR31205">
    <property type="entry name" value="ACTIN CROSS-LINKING PROTEIN (DUF569)"/>
    <property type="match status" value="1"/>
</dbReference>
<evidence type="ECO:0000313" key="3">
    <source>
        <dbReference type="EnsemblPlants" id="AUR62043990-RA:cds"/>
    </source>
</evidence>
<dbReference type="CDD" id="cd23340">
    <property type="entry name" value="beta-trefoil_FSCN_ACP-like"/>
    <property type="match status" value="1"/>
</dbReference>
<evidence type="ECO:0000256" key="1">
    <source>
        <dbReference type="SAM" id="Coils"/>
    </source>
</evidence>
<keyword evidence="1" id="KW-0175">Coiled coil</keyword>
<dbReference type="AlphaFoldDB" id="A0A803ND08"/>
<evidence type="ECO:0000313" key="4">
    <source>
        <dbReference type="Proteomes" id="UP000596660"/>
    </source>
</evidence>
<feature type="coiled-coil region" evidence="1">
    <location>
        <begin position="350"/>
        <end position="408"/>
    </location>
</feature>
<dbReference type="OMA" id="AASEEHY"/>
<feature type="domain" description="DUF569" evidence="2">
    <location>
        <begin position="1"/>
        <end position="143"/>
    </location>
</feature>
<proteinExistence type="predicted"/>
<dbReference type="InterPro" id="IPR008999">
    <property type="entry name" value="Actin-crosslinking"/>
</dbReference>
<dbReference type="EnsemblPlants" id="AUR62043990-RA">
    <property type="protein sequence ID" value="AUR62043990-RA:cds"/>
    <property type="gene ID" value="AUR62043990"/>
</dbReference>
<organism evidence="3 4">
    <name type="scientific">Chenopodium quinoa</name>
    <name type="common">Quinoa</name>
    <dbReference type="NCBI Taxonomy" id="63459"/>
    <lineage>
        <taxon>Eukaryota</taxon>
        <taxon>Viridiplantae</taxon>
        <taxon>Streptophyta</taxon>
        <taxon>Embryophyta</taxon>
        <taxon>Tracheophyta</taxon>
        <taxon>Spermatophyta</taxon>
        <taxon>Magnoliopsida</taxon>
        <taxon>eudicotyledons</taxon>
        <taxon>Gunneridae</taxon>
        <taxon>Pentapetalae</taxon>
        <taxon>Caryophyllales</taxon>
        <taxon>Chenopodiaceae</taxon>
        <taxon>Chenopodioideae</taxon>
        <taxon>Atripliceae</taxon>
        <taxon>Chenopodium</taxon>
    </lineage>
</organism>
<evidence type="ECO:0000259" key="2">
    <source>
        <dbReference type="Pfam" id="PF04601"/>
    </source>
</evidence>
<sequence>MEFFQRAKVFRLKTSNQSKYLIADQDEDTVKQTRDSSSTYTRWSFELVEGKTNVIRIRSCNSWKYLAASEEPFLLGMTGKRVAQRPWLGATVEWEPIKEGPYIKLRSHTGTFLRSNKGLPPWRNTITHDLPGHWTASENMILWIVDIVEIDHKSTNGDSKSFKGNAVPSRLSNAVDHKSFSSCSTLSIEDDGPSTNSASSLEHSISFSNLRSMLDGLDDKVYVVTERTTSDTGRVLKSEIHMAKQSLKELTDMDYHGILSLGLYKELEKAISKLSADNKTSRQETLQEQLKTMKNDHNLATQDLVDYATFDSKILEIKAEVDKDVAKACVLEATLDKWFSDEYVNPRANKEELLMELEETESSIKAVEVLRSRIAKKNERLEEMEAKEESWQARQLEAERKLERVEKEWVKIKSLSYTAIFLGLCWSQHSARVSSINGAKSSIVSEYSVQSAFEDVQTLEVKRAKQTFEQLKNAEFCTILSLGQDKKLEKAVDVLIADAKSIGRGKIPSKLVNIQEQLKSMKNDHELASQILVEHSTFSTKRLEIRDELKKDAAKARELQDLEVNVNNTIVDARAKREELLKQLEETENAIKKVEKARSDSMVEVEELISRIEQKSEGLKEMESKEKSWRVRKNEAERLLERVEKDWGKVKNSFSDV</sequence>
<dbReference type="PANTHER" id="PTHR31205:SF69">
    <property type="entry name" value="ACTIN CROSS-LINKING PROTEIN (DUF569)"/>
    <property type="match status" value="1"/>
</dbReference>
<accession>A0A803ND08</accession>
<feature type="coiled-coil region" evidence="1">
    <location>
        <begin position="570"/>
        <end position="646"/>
    </location>
</feature>
<dbReference type="InterPro" id="IPR007679">
    <property type="entry name" value="DUF569"/>
</dbReference>
<dbReference type="Proteomes" id="UP000596660">
    <property type="component" value="Unplaced"/>
</dbReference>